<dbReference type="Gene3D" id="1.25.10.10">
    <property type="entry name" value="Leucine-rich Repeat Variant"/>
    <property type="match status" value="1"/>
</dbReference>
<dbReference type="GO" id="GO:0007186">
    <property type="term" value="P:G protein-coupled receptor signaling pathway"/>
    <property type="evidence" value="ECO:0007669"/>
    <property type="project" value="TreeGrafter"/>
</dbReference>
<dbReference type="GO" id="GO:0005085">
    <property type="term" value="F:guanyl-nucleotide exchange factor activity"/>
    <property type="evidence" value="ECO:0007669"/>
    <property type="project" value="UniProtKB-KW"/>
</dbReference>
<keyword evidence="5" id="KW-0143">Chaperone</keyword>
<keyword evidence="3" id="KW-0963">Cytoplasm</keyword>
<evidence type="ECO:0000256" key="4">
    <source>
        <dbReference type="ARBA" id="ARBA00022658"/>
    </source>
</evidence>
<dbReference type="PRINTS" id="PR01802">
    <property type="entry name" value="SYNEMBRYN"/>
</dbReference>
<comment type="caution">
    <text evidence="7">The sequence shown here is derived from an EMBL/GenBank/DDBJ whole genome shotgun (WGS) entry which is preliminary data.</text>
</comment>
<name>A0AAV2T220_CALDB</name>
<sequence length="556" mass="62777">MSQATDISLKEFVCQHDSNFDLQAVDLHLKESLLGKCLNELRNSKSTEILNALSCIRILTRDEESLDKIASETYLERIFLYAFPDEDLKEDLAVEALKSLSNLIFKRRSVIPYLRSAGIEDKLLRRLKQHAASSSRSDVLLIDLKVFFILTGTEPETRSEFAKNEQAFPVFADLLNTFRSTSFSETDAKLIAEALRAAYNVGYAIHHDDKLVQFHRPNFYRFVHIFRGFLIRPSVSESVHLQITSQIVNFLNVIPRRCFCKLLFSDETSSGAKSEAFRDKPVTSQPSNAVLEMKAVDVLLAFLDKQLSGMPSAVDKPAARIDESLCPILNVLIKASQGNRKIRRYCRGKILPKLGEDVKRLPEEGTTLRNRLCKLLTHPVQNVSEMVALLVFVLCKEDIGRAIKYTGFGNFAGFLARHSLLGRSEKKRTRVKEDKAVAAGNLTKTAQSEDDSDSVDDYSSASSESNTEEYDRLKNNVNPVTGRYEEPHSNPLEEMTEEQKEQIVMDLVRDIDKLQRSGVIRPGKVEDGRVRPVEHVLELLDDKEKSESEKSSGNSD</sequence>
<dbReference type="AlphaFoldDB" id="A0AAV2T220"/>
<proteinExistence type="inferred from homology"/>
<protein>
    <recommendedName>
        <fullName evidence="9">Synembryn-A</fullName>
    </recommendedName>
</protein>
<evidence type="ECO:0000256" key="3">
    <source>
        <dbReference type="ARBA" id="ARBA00022490"/>
    </source>
</evidence>
<evidence type="ECO:0000256" key="2">
    <source>
        <dbReference type="ARBA" id="ARBA00009049"/>
    </source>
</evidence>
<comment type="similarity">
    <text evidence="2">Belongs to the synembryn family.</text>
</comment>
<keyword evidence="4" id="KW-0344">Guanine-nucleotide releasing factor</keyword>
<dbReference type="InterPro" id="IPR019318">
    <property type="entry name" value="Gua_nucleotide_exch_fac_Ric8"/>
</dbReference>
<dbReference type="GO" id="GO:0001965">
    <property type="term" value="F:G-protein alpha-subunit binding"/>
    <property type="evidence" value="ECO:0007669"/>
    <property type="project" value="TreeGrafter"/>
</dbReference>
<dbReference type="Pfam" id="PF10165">
    <property type="entry name" value="Ric8"/>
    <property type="match status" value="1"/>
</dbReference>
<evidence type="ECO:0000256" key="5">
    <source>
        <dbReference type="ARBA" id="ARBA00023186"/>
    </source>
</evidence>
<dbReference type="InterPro" id="IPR016024">
    <property type="entry name" value="ARM-type_fold"/>
</dbReference>
<dbReference type="PANTHER" id="PTHR12425:SF5">
    <property type="entry name" value="SYNEMBRYN"/>
    <property type="match status" value="1"/>
</dbReference>
<evidence type="ECO:0000313" key="8">
    <source>
        <dbReference type="Proteomes" id="UP001497525"/>
    </source>
</evidence>
<dbReference type="InterPro" id="IPR008376">
    <property type="entry name" value="Chaperone_Ric-8_A/B"/>
</dbReference>
<gene>
    <name evidence="7" type="ORF">CDAUBV1_LOCUS3904</name>
</gene>
<dbReference type="EMBL" id="CAXLJL010000095">
    <property type="protein sequence ID" value="CAL5131483.1"/>
    <property type="molecule type" value="Genomic_DNA"/>
</dbReference>
<evidence type="ECO:0000256" key="6">
    <source>
        <dbReference type="SAM" id="MobiDB-lite"/>
    </source>
</evidence>
<dbReference type="Proteomes" id="UP001497525">
    <property type="component" value="Unassembled WGS sequence"/>
</dbReference>
<reference evidence="7" key="1">
    <citation type="submission" date="2024-06" db="EMBL/GenBank/DDBJ databases">
        <authorList>
            <person name="Liu X."/>
            <person name="Lenzi L."/>
            <person name="Haldenby T S."/>
            <person name="Uol C."/>
        </authorList>
    </citation>
    <scope>NUCLEOTIDE SEQUENCE</scope>
</reference>
<dbReference type="PANTHER" id="PTHR12425">
    <property type="entry name" value="SYNEMBRYN"/>
    <property type="match status" value="1"/>
</dbReference>
<accession>A0AAV2T220</accession>
<evidence type="ECO:0000256" key="1">
    <source>
        <dbReference type="ARBA" id="ARBA00004544"/>
    </source>
</evidence>
<evidence type="ECO:0008006" key="9">
    <source>
        <dbReference type="Google" id="ProtNLM"/>
    </source>
</evidence>
<organism evidence="7 8">
    <name type="scientific">Calicophoron daubneyi</name>
    <name type="common">Rumen fluke</name>
    <name type="synonym">Paramphistomum daubneyi</name>
    <dbReference type="NCBI Taxonomy" id="300641"/>
    <lineage>
        <taxon>Eukaryota</taxon>
        <taxon>Metazoa</taxon>
        <taxon>Spiralia</taxon>
        <taxon>Lophotrochozoa</taxon>
        <taxon>Platyhelminthes</taxon>
        <taxon>Trematoda</taxon>
        <taxon>Digenea</taxon>
        <taxon>Plagiorchiida</taxon>
        <taxon>Pronocephalata</taxon>
        <taxon>Paramphistomoidea</taxon>
        <taxon>Paramphistomidae</taxon>
        <taxon>Calicophoron</taxon>
    </lineage>
</organism>
<evidence type="ECO:0000313" key="7">
    <source>
        <dbReference type="EMBL" id="CAL5131483.1"/>
    </source>
</evidence>
<comment type="subcellular location">
    <subcellularLocation>
        <location evidence="1">Cytoplasm</location>
        <location evidence="1">Cell cortex</location>
    </subcellularLocation>
</comment>
<dbReference type="InterPro" id="IPR011989">
    <property type="entry name" value="ARM-like"/>
</dbReference>
<dbReference type="GO" id="GO:0005938">
    <property type="term" value="C:cell cortex"/>
    <property type="evidence" value="ECO:0007669"/>
    <property type="project" value="UniProtKB-SubCell"/>
</dbReference>
<dbReference type="SUPFAM" id="SSF48371">
    <property type="entry name" value="ARM repeat"/>
    <property type="match status" value="1"/>
</dbReference>
<feature type="region of interest" description="Disordered" evidence="6">
    <location>
        <begin position="425"/>
        <end position="495"/>
    </location>
</feature>